<keyword evidence="5" id="KW-1185">Reference proteome</keyword>
<keyword evidence="1" id="KW-0690">Ribosome biogenesis</keyword>
<dbReference type="InterPro" id="IPR012977">
    <property type="entry name" value="SDA1_N"/>
</dbReference>
<keyword evidence="1" id="KW-0653">Protein transport</keyword>
<name>A0ABN9YJY9_9DINO</name>
<dbReference type="Proteomes" id="UP001189429">
    <property type="component" value="Unassembled WGS sequence"/>
</dbReference>
<keyword evidence="1" id="KW-0813">Transport</keyword>
<comment type="function">
    <text evidence="1">Required for 60S pre-ribosomal subunits export to the cytoplasm.</text>
</comment>
<dbReference type="InterPro" id="IPR027312">
    <property type="entry name" value="Sda1"/>
</dbReference>
<evidence type="ECO:0000313" key="4">
    <source>
        <dbReference type="EMBL" id="CAK0912206.1"/>
    </source>
</evidence>
<dbReference type="EMBL" id="CAUYUJ010022715">
    <property type="protein sequence ID" value="CAK0912206.1"/>
    <property type="molecule type" value="Genomic_DNA"/>
</dbReference>
<comment type="similarity">
    <text evidence="1">Belongs to the SDA1 family.</text>
</comment>
<evidence type="ECO:0000256" key="2">
    <source>
        <dbReference type="SAM" id="MobiDB-lite"/>
    </source>
</evidence>
<evidence type="ECO:0000313" key="5">
    <source>
        <dbReference type="Proteomes" id="UP001189429"/>
    </source>
</evidence>
<feature type="domain" description="SDA1 N-terminal" evidence="3">
    <location>
        <begin position="1"/>
        <end position="101"/>
    </location>
</feature>
<comment type="caution">
    <text evidence="4">The sequence shown here is derived from an EMBL/GenBank/DDBJ whole genome shotgun (WGS) entry which is preliminary data.</text>
</comment>
<feature type="non-terminal residue" evidence="4">
    <location>
        <position position="1"/>
    </location>
</feature>
<feature type="compositionally biased region" description="Basic residues" evidence="2">
    <location>
        <begin position="186"/>
        <end position="196"/>
    </location>
</feature>
<sequence>AIDLINDPQALADRLLQRVSKGGEPFLFRLLLLHLVARLVGRHELLLLNLYPFVLKYLVPTQREVTKVLACLVEACHKQIPPDELRPVVMHVMNSFVTEAAPHGDPGRPAARAREPAPVAACAAPRAGRRLVFGSPRAVALPGLPGSPRRWRQLCAPQPRGERGAPLGSPACRLAAGPPGPDGRGRAVRRPARSARPRWGPRPSA</sequence>
<evidence type="ECO:0000259" key="3">
    <source>
        <dbReference type="Pfam" id="PF08158"/>
    </source>
</evidence>
<protein>
    <recommendedName>
        <fullName evidence="1">Protein SDA1</fullName>
    </recommendedName>
</protein>
<dbReference type="PANTHER" id="PTHR12730">
    <property type="entry name" value="HSDA/SDA1-RELATED"/>
    <property type="match status" value="1"/>
</dbReference>
<feature type="region of interest" description="Disordered" evidence="2">
    <location>
        <begin position="154"/>
        <end position="205"/>
    </location>
</feature>
<feature type="non-terminal residue" evidence="4">
    <location>
        <position position="205"/>
    </location>
</feature>
<evidence type="ECO:0000256" key="1">
    <source>
        <dbReference type="RuleBase" id="RU365057"/>
    </source>
</evidence>
<comment type="subcellular location">
    <subcellularLocation>
        <location evidence="1">Nucleus</location>
        <location evidence="1">Nucleolus</location>
    </subcellularLocation>
</comment>
<keyword evidence="1" id="KW-0539">Nucleus</keyword>
<proteinExistence type="inferred from homology"/>
<accession>A0ABN9YJY9</accession>
<gene>
    <name evidence="4" type="ORF">PCOR1329_LOCUS85820</name>
</gene>
<organism evidence="4 5">
    <name type="scientific">Prorocentrum cordatum</name>
    <dbReference type="NCBI Taxonomy" id="2364126"/>
    <lineage>
        <taxon>Eukaryota</taxon>
        <taxon>Sar</taxon>
        <taxon>Alveolata</taxon>
        <taxon>Dinophyceae</taxon>
        <taxon>Prorocentrales</taxon>
        <taxon>Prorocentraceae</taxon>
        <taxon>Prorocentrum</taxon>
    </lineage>
</organism>
<reference evidence="4" key="1">
    <citation type="submission" date="2023-10" db="EMBL/GenBank/DDBJ databases">
        <authorList>
            <person name="Chen Y."/>
            <person name="Shah S."/>
            <person name="Dougan E. K."/>
            <person name="Thang M."/>
            <person name="Chan C."/>
        </authorList>
    </citation>
    <scope>NUCLEOTIDE SEQUENCE [LARGE SCALE GENOMIC DNA]</scope>
</reference>
<dbReference type="Pfam" id="PF08158">
    <property type="entry name" value="SDA1_HEAT"/>
    <property type="match status" value="1"/>
</dbReference>
<dbReference type="PANTHER" id="PTHR12730:SF0">
    <property type="entry name" value="PROTEIN SDA1 HOMOLOG"/>
    <property type="match status" value="1"/>
</dbReference>